<comment type="caution">
    <text evidence="2">The sequence shown here is derived from an EMBL/GenBank/DDBJ whole genome shotgun (WGS) entry which is preliminary data.</text>
</comment>
<sequence length="336" mass="35399">MSRTSLDFGSSPHVNSAPWLFSDPYAYQYADIPEHIRTISTSAARQPPRNGKEGQATPNTGVVVGAVEAGSVPVFEMEGCMPPVPTVTITEGTVEMAGSSPGMRFELEGCSGGRGGPAKLTITPPSGPTTGSSPGTPGGAAASPLMPGCLQVGGGDLKSPRGPDRNGEGMELFIAPTKGYTPPTPTSPGAGLLRRTTAHRSVSRPCKSGVPAVQIAEVRRGTPPPPYAMAPPSNTPTVAPPNIQLQQMYQRQVPLSPLPPHLRQPQQKRQSHTAPSSPVTPSRTTSPAPPASDLDSILRNIDSDRRLNRLAAADTEWESRRLSRGSRAYEKYCDNN</sequence>
<gene>
    <name evidence="2" type="ORF">PG993_011508</name>
</gene>
<feature type="region of interest" description="Disordered" evidence="1">
    <location>
        <begin position="197"/>
        <end position="240"/>
    </location>
</feature>
<keyword evidence="3" id="KW-1185">Reference proteome</keyword>
<dbReference type="EMBL" id="JAQQWK010000010">
    <property type="protein sequence ID" value="KAK8030217.1"/>
    <property type="molecule type" value="Genomic_DNA"/>
</dbReference>
<evidence type="ECO:0000256" key="1">
    <source>
        <dbReference type="SAM" id="MobiDB-lite"/>
    </source>
</evidence>
<feature type="compositionally biased region" description="Basic and acidic residues" evidence="1">
    <location>
        <begin position="317"/>
        <end position="336"/>
    </location>
</feature>
<dbReference type="Proteomes" id="UP001444661">
    <property type="component" value="Unassembled WGS sequence"/>
</dbReference>
<proteinExistence type="predicted"/>
<protein>
    <submittedName>
        <fullName evidence="2">Uncharacterized protein</fullName>
    </submittedName>
</protein>
<evidence type="ECO:0000313" key="3">
    <source>
        <dbReference type="Proteomes" id="UP001444661"/>
    </source>
</evidence>
<feature type="region of interest" description="Disordered" evidence="1">
    <location>
        <begin position="255"/>
        <end position="299"/>
    </location>
</feature>
<feature type="region of interest" description="Disordered" evidence="1">
    <location>
        <begin position="315"/>
        <end position="336"/>
    </location>
</feature>
<organism evidence="2 3">
    <name type="scientific">Apiospora rasikravindrae</name>
    <dbReference type="NCBI Taxonomy" id="990691"/>
    <lineage>
        <taxon>Eukaryota</taxon>
        <taxon>Fungi</taxon>
        <taxon>Dikarya</taxon>
        <taxon>Ascomycota</taxon>
        <taxon>Pezizomycotina</taxon>
        <taxon>Sordariomycetes</taxon>
        <taxon>Xylariomycetidae</taxon>
        <taxon>Amphisphaeriales</taxon>
        <taxon>Apiosporaceae</taxon>
        <taxon>Apiospora</taxon>
    </lineage>
</organism>
<name>A0ABR1SEE8_9PEZI</name>
<reference evidence="2 3" key="1">
    <citation type="submission" date="2023-01" db="EMBL/GenBank/DDBJ databases">
        <title>Analysis of 21 Apiospora genomes using comparative genomics revels a genus with tremendous synthesis potential of carbohydrate active enzymes and secondary metabolites.</title>
        <authorList>
            <person name="Sorensen T."/>
        </authorList>
    </citation>
    <scope>NUCLEOTIDE SEQUENCE [LARGE SCALE GENOMIC DNA]</scope>
    <source>
        <strain evidence="2 3">CBS 33761</strain>
    </source>
</reference>
<feature type="compositionally biased region" description="Low complexity" evidence="1">
    <location>
        <begin position="273"/>
        <end position="286"/>
    </location>
</feature>
<evidence type="ECO:0000313" key="2">
    <source>
        <dbReference type="EMBL" id="KAK8030217.1"/>
    </source>
</evidence>
<accession>A0ABR1SEE8</accession>